<reference evidence="1 2" key="1">
    <citation type="journal article" date="2017" name="Environ. Microbiol.">
        <title>Decay of the glycolytic pathway and adaptation to intranuclear parasitism within Enterocytozoonidae microsporidia.</title>
        <authorList>
            <person name="Wiredu Boakye D."/>
            <person name="Jaroenlak P."/>
            <person name="Prachumwat A."/>
            <person name="Williams T.A."/>
            <person name="Bateman K.S."/>
            <person name="Itsathitphaisarn O."/>
            <person name="Sritunyalucksana K."/>
            <person name="Paszkiewicz K.H."/>
            <person name="Moore K.A."/>
            <person name="Stentiford G.D."/>
            <person name="Williams B.A."/>
        </authorList>
    </citation>
    <scope>NUCLEOTIDE SEQUENCE [LARGE SCALE GENOMIC DNA]</scope>
    <source>
        <strain evidence="1 2">TH1</strain>
    </source>
</reference>
<dbReference type="AlphaFoldDB" id="A0A1W0E3C7"/>
<dbReference type="Gene3D" id="3.80.10.10">
    <property type="entry name" value="Ribonuclease Inhibitor"/>
    <property type="match status" value="1"/>
</dbReference>
<dbReference type="STRING" id="646526.A0A1W0E3C7"/>
<dbReference type="Proteomes" id="UP000192758">
    <property type="component" value="Unassembled WGS sequence"/>
</dbReference>
<dbReference type="EMBL" id="MNPJ01000026">
    <property type="protein sequence ID" value="OQS53736.1"/>
    <property type="molecule type" value="Genomic_DNA"/>
</dbReference>
<gene>
    <name evidence="1" type="ORF">EHP00_756</name>
</gene>
<evidence type="ECO:0000313" key="2">
    <source>
        <dbReference type="Proteomes" id="UP000192758"/>
    </source>
</evidence>
<dbReference type="SUPFAM" id="SSF52047">
    <property type="entry name" value="RNI-like"/>
    <property type="match status" value="1"/>
</dbReference>
<evidence type="ECO:0000313" key="1">
    <source>
        <dbReference type="EMBL" id="OQS53736.1"/>
    </source>
</evidence>
<dbReference type="InterPro" id="IPR032675">
    <property type="entry name" value="LRR_dom_sf"/>
</dbReference>
<name>A0A1W0E3C7_9MICR</name>
<sequence length="333" mass="38375">MEYKIKTLDFKYENLESACDLLKDLEEGKHTITCLDLSHNTYYPVVFAQIVKRITHFTHLIEINLDSTLSCLNLDEMVEICKLISLFVPKTLKKISMSANALSCNIPNEWCDFIAECNDLEELTLHNCGLGHDGISKIFGALKGKCIKLKVLDIGKNRINILNKELGKIVNGFNHLLVFKMAHNTVSEGLNDFLGEINHSLDVLDITDNFVDELDGLKNILSKNTLKEIYLRDIKTENMSDVLKIFLTNNFENLKILDISQNDMETEECLIFLMEIVKRNKSLKKLVIYDNFYETEYETMFLDLKILMNLQGKFVDEDPSFIEEILIEKLSRI</sequence>
<keyword evidence="2" id="KW-1185">Reference proteome</keyword>
<comment type="caution">
    <text evidence="1">The sequence shown here is derived from an EMBL/GenBank/DDBJ whole genome shotgun (WGS) entry which is preliminary data.</text>
</comment>
<dbReference type="PANTHER" id="PTHR48057">
    <property type="entry name" value="LEUCINE-RICH REPEAT SERINE/THREONINE-PROTEIN KINASE 1"/>
    <property type="match status" value="1"/>
</dbReference>
<proteinExistence type="predicted"/>
<dbReference type="InterPro" id="IPR052595">
    <property type="entry name" value="LRRC69/RLP"/>
</dbReference>
<accession>A0A1W0E3C7</accession>
<dbReference type="OrthoDB" id="184583at2759"/>
<organism evidence="1 2">
    <name type="scientific">Ecytonucleospora hepatopenaei</name>
    <dbReference type="NCBI Taxonomy" id="646526"/>
    <lineage>
        <taxon>Eukaryota</taxon>
        <taxon>Fungi</taxon>
        <taxon>Fungi incertae sedis</taxon>
        <taxon>Microsporidia</taxon>
        <taxon>Enterocytozoonidae</taxon>
        <taxon>Ecytonucleospora</taxon>
    </lineage>
</organism>
<protein>
    <submittedName>
        <fullName evidence="1">Uncharacterized protein</fullName>
    </submittedName>
</protein>
<dbReference type="VEuPathDB" id="MicrosporidiaDB:EHP00_756"/>